<dbReference type="InterPro" id="IPR015421">
    <property type="entry name" value="PyrdxlP-dep_Trfase_major"/>
</dbReference>
<dbReference type="InterPro" id="IPR050596">
    <property type="entry name" value="AspAT/PAT-like"/>
</dbReference>
<dbReference type="InterPro" id="IPR004838">
    <property type="entry name" value="NHTrfase_class1_PyrdxlP-BS"/>
</dbReference>
<comment type="similarity">
    <text evidence="2 6">Belongs to the class-I pyridoxal-phosphate-dependent aminotransferase family.</text>
</comment>
<keyword evidence="3 6" id="KW-0032">Aminotransferase</keyword>
<dbReference type="EMBL" id="JACRSP010000002">
    <property type="protein sequence ID" value="MBC8536241.1"/>
    <property type="molecule type" value="Genomic_DNA"/>
</dbReference>
<dbReference type="GO" id="GO:0006520">
    <property type="term" value="P:amino acid metabolic process"/>
    <property type="evidence" value="ECO:0007669"/>
    <property type="project" value="InterPro"/>
</dbReference>
<comment type="caution">
    <text evidence="8">The sequence shown here is derived from an EMBL/GenBank/DDBJ whole genome shotgun (WGS) entry which is preliminary data.</text>
</comment>
<sequence>MHQNLFTDDKVDFKVLRERATGMRWGALPEDVIPLTAADPDFRPAQEIRDAMIEYIKGGYFPYPTQTGMPGLRESIARGQWERNGVRVNPDFVLPVDSAAAALHAIATSILKPGDEAIIFDPVDLLFGISVRYAGAKEICYPSIRENGGWKLDDLEDYITPKTRMICLCNPHNPMGYVYTEQELRHIAEVANRHNLWIMNDEIWSDIIYSESKFTSINTLGAELNQRTITCYGFSKGFALPGLRAGYIYTMGKEAYDTVTRVANGSSYGVDVITQVAMKAAYDNAFYWVDAFREHLQGIRDTVYERFSKMPLIKATKQQATFVTFPDISATGMTSKEFADYSLNVCRVAIVPGTVEWFGPRGAGHVRFCYATSHAIINEAMDRIERGLKAIADKLA</sequence>
<keyword evidence="5" id="KW-0663">Pyridoxal phosphate</keyword>
<dbReference type="InterPro" id="IPR004839">
    <property type="entry name" value="Aminotransferase_I/II_large"/>
</dbReference>
<evidence type="ECO:0000256" key="1">
    <source>
        <dbReference type="ARBA" id="ARBA00001933"/>
    </source>
</evidence>
<dbReference type="SUPFAM" id="SSF53383">
    <property type="entry name" value="PLP-dependent transferases"/>
    <property type="match status" value="1"/>
</dbReference>
<dbReference type="RefSeq" id="WP_249299999.1">
    <property type="nucleotide sequence ID" value="NZ_JACRSP010000002.1"/>
</dbReference>
<evidence type="ECO:0000256" key="4">
    <source>
        <dbReference type="ARBA" id="ARBA00022679"/>
    </source>
</evidence>
<dbReference type="PANTHER" id="PTHR46383">
    <property type="entry name" value="ASPARTATE AMINOTRANSFERASE"/>
    <property type="match status" value="1"/>
</dbReference>
<gene>
    <name evidence="8" type="ORF">H8695_05985</name>
</gene>
<dbReference type="InterPro" id="IPR015422">
    <property type="entry name" value="PyrdxlP-dep_Trfase_small"/>
</dbReference>
<organism evidence="8 9">
    <name type="scientific">Feifania hominis</name>
    <dbReference type="NCBI Taxonomy" id="2763660"/>
    <lineage>
        <taxon>Bacteria</taxon>
        <taxon>Bacillati</taxon>
        <taxon>Bacillota</taxon>
        <taxon>Clostridia</taxon>
        <taxon>Eubacteriales</taxon>
        <taxon>Feifaniaceae</taxon>
        <taxon>Feifania</taxon>
    </lineage>
</organism>
<evidence type="ECO:0000256" key="3">
    <source>
        <dbReference type="ARBA" id="ARBA00022576"/>
    </source>
</evidence>
<dbReference type="InterPro" id="IPR015424">
    <property type="entry name" value="PyrdxlP-dep_Trfase"/>
</dbReference>
<dbReference type="Gene3D" id="3.90.1150.10">
    <property type="entry name" value="Aspartate Aminotransferase, domain 1"/>
    <property type="match status" value="1"/>
</dbReference>
<proteinExistence type="inferred from homology"/>
<accession>A0A926HV53</accession>
<evidence type="ECO:0000256" key="2">
    <source>
        <dbReference type="ARBA" id="ARBA00007441"/>
    </source>
</evidence>
<dbReference type="PANTHER" id="PTHR46383:SF1">
    <property type="entry name" value="ASPARTATE AMINOTRANSFERASE"/>
    <property type="match status" value="1"/>
</dbReference>
<evidence type="ECO:0000313" key="9">
    <source>
        <dbReference type="Proteomes" id="UP000620366"/>
    </source>
</evidence>
<name>A0A926HV53_9FIRM</name>
<reference evidence="8" key="1">
    <citation type="submission" date="2020-08" db="EMBL/GenBank/DDBJ databases">
        <title>Genome public.</title>
        <authorList>
            <person name="Liu C."/>
            <person name="Sun Q."/>
        </authorList>
    </citation>
    <scope>NUCLEOTIDE SEQUENCE</scope>
    <source>
        <strain evidence="8">BX7</strain>
    </source>
</reference>
<evidence type="ECO:0000256" key="6">
    <source>
        <dbReference type="RuleBase" id="RU000481"/>
    </source>
</evidence>
<evidence type="ECO:0000259" key="7">
    <source>
        <dbReference type="Pfam" id="PF00155"/>
    </source>
</evidence>
<dbReference type="GO" id="GO:0030170">
    <property type="term" value="F:pyridoxal phosphate binding"/>
    <property type="evidence" value="ECO:0007669"/>
    <property type="project" value="InterPro"/>
</dbReference>
<dbReference type="Gene3D" id="3.40.640.10">
    <property type="entry name" value="Type I PLP-dependent aspartate aminotransferase-like (Major domain)"/>
    <property type="match status" value="1"/>
</dbReference>
<dbReference type="Proteomes" id="UP000620366">
    <property type="component" value="Unassembled WGS sequence"/>
</dbReference>
<keyword evidence="4 6" id="KW-0808">Transferase</keyword>
<keyword evidence="9" id="KW-1185">Reference proteome</keyword>
<comment type="cofactor">
    <cofactor evidence="1 6">
        <name>pyridoxal 5'-phosphate</name>
        <dbReference type="ChEBI" id="CHEBI:597326"/>
    </cofactor>
</comment>
<dbReference type="Pfam" id="PF00155">
    <property type="entry name" value="Aminotran_1_2"/>
    <property type="match status" value="1"/>
</dbReference>
<dbReference type="CDD" id="cd00609">
    <property type="entry name" value="AAT_like"/>
    <property type="match status" value="1"/>
</dbReference>
<dbReference type="EC" id="2.6.1.-" evidence="6"/>
<dbReference type="GO" id="GO:0008483">
    <property type="term" value="F:transaminase activity"/>
    <property type="evidence" value="ECO:0007669"/>
    <property type="project" value="UniProtKB-KW"/>
</dbReference>
<evidence type="ECO:0000256" key="5">
    <source>
        <dbReference type="ARBA" id="ARBA00022898"/>
    </source>
</evidence>
<feature type="domain" description="Aminotransferase class I/classII large" evidence="7">
    <location>
        <begin position="31"/>
        <end position="384"/>
    </location>
</feature>
<protein>
    <recommendedName>
        <fullName evidence="6">Aminotransferase</fullName>
        <ecNumber evidence="6">2.6.1.-</ecNumber>
    </recommendedName>
</protein>
<dbReference type="PRINTS" id="PR00753">
    <property type="entry name" value="ACCSYNTHASE"/>
</dbReference>
<dbReference type="AlphaFoldDB" id="A0A926HV53"/>
<dbReference type="PROSITE" id="PS00105">
    <property type="entry name" value="AA_TRANSFER_CLASS_1"/>
    <property type="match status" value="1"/>
</dbReference>
<evidence type="ECO:0000313" key="8">
    <source>
        <dbReference type="EMBL" id="MBC8536241.1"/>
    </source>
</evidence>